<feature type="signal peptide" evidence="1">
    <location>
        <begin position="1"/>
        <end position="25"/>
    </location>
</feature>
<keyword evidence="1" id="KW-0732">Signal</keyword>
<proteinExistence type="predicted"/>
<dbReference type="EMBL" id="JAZHOF010000009">
    <property type="protein sequence ID" value="MEJ8573967.1"/>
    <property type="molecule type" value="Genomic_DNA"/>
</dbReference>
<evidence type="ECO:0000313" key="2">
    <source>
        <dbReference type="EMBL" id="MEJ8573967.1"/>
    </source>
</evidence>
<name>A0AAW9RUP2_9HYPH</name>
<dbReference type="AlphaFoldDB" id="A0AAW9RUP2"/>
<sequence length="106" mass="11264">MRLGSQIAVAALTGVMAAVSVPAVAATIILENNAGPNVCEVQVAIGPYAPEGPTENFGDLQFNWRRTFTTDKLCYRISEPPDDCSGVYSKWTCCESTGGETLCAMN</sequence>
<feature type="chain" id="PRO_5043790920" evidence="1">
    <location>
        <begin position="26"/>
        <end position="106"/>
    </location>
</feature>
<organism evidence="2 3">
    <name type="scientific">Microbaculum marinum</name>
    <dbReference type="NCBI Taxonomy" id="1764581"/>
    <lineage>
        <taxon>Bacteria</taxon>
        <taxon>Pseudomonadati</taxon>
        <taxon>Pseudomonadota</taxon>
        <taxon>Alphaproteobacteria</taxon>
        <taxon>Hyphomicrobiales</taxon>
        <taxon>Tepidamorphaceae</taxon>
        <taxon>Microbaculum</taxon>
    </lineage>
</organism>
<dbReference type="RefSeq" id="WP_340331660.1">
    <property type="nucleotide sequence ID" value="NZ_JAZHOF010000009.1"/>
</dbReference>
<protein>
    <submittedName>
        <fullName evidence="2">Uncharacterized protein</fullName>
    </submittedName>
</protein>
<dbReference type="Proteomes" id="UP001378188">
    <property type="component" value="Unassembled WGS sequence"/>
</dbReference>
<evidence type="ECO:0000256" key="1">
    <source>
        <dbReference type="SAM" id="SignalP"/>
    </source>
</evidence>
<evidence type="ECO:0000313" key="3">
    <source>
        <dbReference type="Proteomes" id="UP001378188"/>
    </source>
</evidence>
<reference evidence="2 3" key="1">
    <citation type="submission" date="2024-02" db="EMBL/GenBank/DDBJ databases">
        <title>Genome analysis and characterization of Microbaculum marinisediminis sp. nov., isolated from marine sediment.</title>
        <authorList>
            <person name="Du Z.-J."/>
            <person name="Ye Y.-Q."/>
            <person name="Zhang Z.-R."/>
            <person name="Yuan S.-M."/>
            <person name="Zhang X.-Y."/>
        </authorList>
    </citation>
    <scope>NUCLEOTIDE SEQUENCE [LARGE SCALE GENOMIC DNA]</scope>
    <source>
        <strain evidence="2 3">SDUM1044001</strain>
    </source>
</reference>
<keyword evidence="3" id="KW-1185">Reference proteome</keyword>
<accession>A0AAW9RUP2</accession>
<gene>
    <name evidence="2" type="ORF">V3328_20940</name>
</gene>
<comment type="caution">
    <text evidence="2">The sequence shown here is derived from an EMBL/GenBank/DDBJ whole genome shotgun (WGS) entry which is preliminary data.</text>
</comment>